<feature type="compositionally biased region" description="Polar residues" evidence="3">
    <location>
        <begin position="310"/>
        <end position="319"/>
    </location>
</feature>
<feature type="compositionally biased region" description="Polar residues" evidence="3">
    <location>
        <begin position="213"/>
        <end position="224"/>
    </location>
</feature>
<dbReference type="InterPro" id="IPR001452">
    <property type="entry name" value="SH3_domain"/>
</dbReference>
<keyword evidence="1 2" id="KW-0728">SH3 domain</keyword>
<dbReference type="SUPFAM" id="SSF50044">
    <property type="entry name" value="SH3-domain"/>
    <property type="match status" value="1"/>
</dbReference>
<evidence type="ECO:0000256" key="1">
    <source>
        <dbReference type="ARBA" id="ARBA00022443"/>
    </source>
</evidence>
<feature type="compositionally biased region" description="Low complexity" evidence="3">
    <location>
        <begin position="28"/>
        <end position="49"/>
    </location>
</feature>
<dbReference type="AlphaFoldDB" id="A0A4S8MVC0"/>
<feature type="compositionally biased region" description="Polar residues" evidence="3">
    <location>
        <begin position="53"/>
        <end position="62"/>
    </location>
</feature>
<feature type="compositionally biased region" description="Low complexity" evidence="3">
    <location>
        <begin position="140"/>
        <end position="156"/>
    </location>
</feature>
<feature type="compositionally biased region" description="Acidic residues" evidence="3">
    <location>
        <begin position="340"/>
        <end position="362"/>
    </location>
</feature>
<evidence type="ECO:0000313" key="5">
    <source>
        <dbReference type="EMBL" id="THV07022.1"/>
    </source>
</evidence>
<feature type="region of interest" description="Disordered" evidence="3">
    <location>
        <begin position="392"/>
        <end position="411"/>
    </location>
</feature>
<feature type="compositionally biased region" description="Low complexity" evidence="3">
    <location>
        <begin position="64"/>
        <end position="77"/>
    </location>
</feature>
<evidence type="ECO:0000256" key="2">
    <source>
        <dbReference type="PROSITE-ProRule" id="PRU00192"/>
    </source>
</evidence>
<feature type="compositionally biased region" description="Low complexity" evidence="3">
    <location>
        <begin position="392"/>
        <end position="409"/>
    </location>
</feature>
<feature type="compositionally biased region" description="Gly residues" evidence="3">
    <location>
        <begin position="363"/>
        <end position="378"/>
    </location>
</feature>
<feature type="compositionally biased region" description="Pro residues" evidence="3">
    <location>
        <begin position="1"/>
        <end position="14"/>
    </location>
</feature>
<keyword evidence="6" id="KW-1185">Reference proteome</keyword>
<dbReference type="PROSITE" id="PS50002">
    <property type="entry name" value="SH3"/>
    <property type="match status" value="1"/>
</dbReference>
<accession>A0A4S8MVC0</accession>
<feature type="domain" description="SH3" evidence="4">
    <location>
        <begin position="459"/>
        <end position="536"/>
    </location>
</feature>
<evidence type="ECO:0000256" key="3">
    <source>
        <dbReference type="SAM" id="MobiDB-lite"/>
    </source>
</evidence>
<reference evidence="5 6" key="1">
    <citation type="journal article" date="2019" name="Nat. Ecol. Evol.">
        <title>Megaphylogeny resolves global patterns of mushroom evolution.</title>
        <authorList>
            <person name="Varga T."/>
            <person name="Krizsan K."/>
            <person name="Foldi C."/>
            <person name="Dima B."/>
            <person name="Sanchez-Garcia M."/>
            <person name="Sanchez-Ramirez S."/>
            <person name="Szollosi G.J."/>
            <person name="Szarkandi J.G."/>
            <person name="Papp V."/>
            <person name="Albert L."/>
            <person name="Andreopoulos W."/>
            <person name="Angelini C."/>
            <person name="Antonin V."/>
            <person name="Barry K.W."/>
            <person name="Bougher N.L."/>
            <person name="Buchanan P."/>
            <person name="Buyck B."/>
            <person name="Bense V."/>
            <person name="Catcheside P."/>
            <person name="Chovatia M."/>
            <person name="Cooper J."/>
            <person name="Damon W."/>
            <person name="Desjardin D."/>
            <person name="Finy P."/>
            <person name="Geml J."/>
            <person name="Haridas S."/>
            <person name="Hughes K."/>
            <person name="Justo A."/>
            <person name="Karasinski D."/>
            <person name="Kautmanova I."/>
            <person name="Kiss B."/>
            <person name="Kocsube S."/>
            <person name="Kotiranta H."/>
            <person name="LaButti K.M."/>
            <person name="Lechner B.E."/>
            <person name="Liimatainen K."/>
            <person name="Lipzen A."/>
            <person name="Lukacs Z."/>
            <person name="Mihaltcheva S."/>
            <person name="Morgado L.N."/>
            <person name="Niskanen T."/>
            <person name="Noordeloos M.E."/>
            <person name="Ohm R.A."/>
            <person name="Ortiz-Santana B."/>
            <person name="Ovrebo C."/>
            <person name="Racz N."/>
            <person name="Riley R."/>
            <person name="Savchenko A."/>
            <person name="Shiryaev A."/>
            <person name="Soop K."/>
            <person name="Spirin V."/>
            <person name="Szebenyi C."/>
            <person name="Tomsovsky M."/>
            <person name="Tulloss R.E."/>
            <person name="Uehling J."/>
            <person name="Grigoriev I.V."/>
            <person name="Vagvolgyi C."/>
            <person name="Papp T."/>
            <person name="Martin F.M."/>
            <person name="Miettinen O."/>
            <person name="Hibbett D.S."/>
            <person name="Nagy L.G."/>
        </authorList>
    </citation>
    <scope>NUCLEOTIDE SEQUENCE [LARGE SCALE GENOMIC DNA]</scope>
    <source>
        <strain evidence="5 6">CBS 962.96</strain>
    </source>
</reference>
<protein>
    <recommendedName>
        <fullName evidence="4">SH3 domain-containing protein</fullName>
    </recommendedName>
</protein>
<gene>
    <name evidence="5" type="ORF">K435DRAFT_833957</name>
</gene>
<feature type="region of interest" description="Disordered" evidence="3">
    <location>
        <begin position="306"/>
        <end position="378"/>
    </location>
</feature>
<dbReference type="Gene3D" id="2.30.30.40">
    <property type="entry name" value="SH3 Domains"/>
    <property type="match status" value="1"/>
</dbReference>
<evidence type="ECO:0000313" key="6">
    <source>
        <dbReference type="Proteomes" id="UP000297245"/>
    </source>
</evidence>
<name>A0A4S8MVC0_DENBC</name>
<feature type="compositionally biased region" description="Low complexity" evidence="3">
    <location>
        <begin position="182"/>
        <end position="202"/>
    </location>
</feature>
<dbReference type="OrthoDB" id="19092at2759"/>
<feature type="compositionally biased region" description="Low complexity" evidence="3">
    <location>
        <begin position="89"/>
        <end position="119"/>
    </location>
</feature>
<dbReference type="EMBL" id="ML179040">
    <property type="protein sequence ID" value="THV07022.1"/>
    <property type="molecule type" value="Genomic_DNA"/>
</dbReference>
<dbReference type="SMART" id="SM00326">
    <property type="entry name" value="SH3"/>
    <property type="match status" value="1"/>
</dbReference>
<dbReference type="InterPro" id="IPR036028">
    <property type="entry name" value="SH3-like_dom_sf"/>
</dbReference>
<feature type="compositionally biased region" description="Polar residues" evidence="3">
    <location>
        <begin position="78"/>
        <end position="88"/>
    </location>
</feature>
<sequence length="542" mass="57449">MPEPSVKHPPPPGLPISSSNPTQKHAKTPSTSTPTPLSATAFTPTTPTPHNLHIQSAQSQVIIPSLPSPTSNGSNNNTRLSQTYNLTQSLNSPLSSLSSKSRPTSLSGSSPAAASSNPSSNPPTPSSPAFFHKQNRDSTASNLSGVSAISSLSSSRPAPPSPAISRRTSGIGGAIVDPAVPLARSSSNRSRSARESLALGLSPSKEEEDLVPTQPNTPAITPSHTFASTTSTIVSGKSQQQQPRLHLVPIKIRDFAYPHNDARFFGLGFLASSEHVPKQNRIRVLNKALMGEDGYRLWREERRRLRDQMRQAQAATQPRSAGPGDRNSTSSLAWSSASEASEDDFDPDPSDDFDDLEDDEDGWGSGRSGGGGGAWGGSSGFQFGKGRFSWGPSASSSASNSNPSGAYPSQKDLARNFAGMEDSPATSSSESEEDSAYYDASETQDGKYYEDSTDEDVPLLPGFYRALYAFDPEGSAEVGLVEDQIVKVVGRGGGVGWAVVVVGNMGDDGVWRNDLSDDGKEKHGLVPESYLEAWRLDDEDTA</sequence>
<proteinExistence type="predicted"/>
<evidence type="ECO:0000259" key="4">
    <source>
        <dbReference type="PROSITE" id="PS50002"/>
    </source>
</evidence>
<feature type="compositionally biased region" description="Low complexity" evidence="3">
    <location>
        <begin position="330"/>
        <end position="339"/>
    </location>
</feature>
<dbReference type="Proteomes" id="UP000297245">
    <property type="component" value="Unassembled WGS sequence"/>
</dbReference>
<feature type="region of interest" description="Disordered" evidence="3">
    <location>
        <begin position="1"/>
        <end position="224"/>
    </location>
</feature>
<organism evidence="5 6">
    <name type="scientific">Dendrothele bispora (strain CBS 962.96)</name>
    <dbReference type="NCBI Taxonomy" id="1314807"/>
    <lineage>
        <taxon>Eukaryota</taxon>
        <taxon>Fungi</taxon>
        <taxon>Dikarya</taxon>
        <taxon>Basidiomycota</taxon>
        <taxon>Agaricomycotina</taxon>
        <taxon>Agaricomycetes</taxon>
        <taxon>Agaricomycetidae</taxon>
        <taxon>Agaricales</taxon>
        <taxon>Agaricales incertae sedis</taxon>
        <taxon>Dendrothele</taxon>
    </lineage>
</organism>
<feature type="region of interest" description="Disordered" evidence="3">
    <location>
        <begin position="420"/>
        <end position="453"/>
    </location>
</feature>